<evidence type="ECO:0000313" key="2">
    <source>
        <dbReference type="EMBL" id="CEK47302.1"/>
    </source>
</evidence>
<organism evidence="2">
    <name type="scientific">Arion vulgaris</name>
    <dbReference type="NCBI Taxonomy" id="1028688"/>
    <lineage>
        <taxon>Eukaryota</taxon>
        <taxon>Metazoa</taxon>
        <taxon>Spiralia</taxon>
        <taxon>Lophotrochozoa</taxon>
        <taxon>Mollusca</taxon>
        <taxon>Gastropoda</taxon>
        <taxon>Heterobranchia</taxon>
        <taxon>Euthyneura</taxon>
        <taxon>Panpulmonata</taxon>
        <taxon>Eupulmonata</taxon>
        <taxon>Stylommatophora</taxon>
        <taxon>Helicina</taxon>
        <taxon>Arionoidea</taxon>
        <taxon>Arionidae</taxon>
        <taxon>Arion</taxon>
    </lineage>
</organism>
<dbReference type="InterPro" id="IPR052587">
    <property type="entry name" value="TELO2-interacting_protein_1"/>
</dbReference>
<name>A0A0B6XTG0_9EUPU</name>
<proteinExistence type="predicted"/>
<dbReference type="GO" id="GO:0005737">
    <property type="term" value="C:cytoplasm"/>
    <property type="evidence" value="ECO:0007669"/>
    <property type="project" value="TreeGrafter"/>
</dbReference>
<dbReference type="Pfam" id="PF24173">
    <property type="entry name" value="TPR_TTI1_N"/>
    <property type="match status" value="1"/>
</dbReference>
<evidence type="ECO:0000259" key="1">
    <source>
        <dbReference type="Pfam" id="PF24173"/>
    </source>
</evidence>
<dbReference type="AlphaFoldDB" id="A0A0B6XTG0"/>
<feature type="domain" description="TTI1 N-terminal TPR" evidence="1">
    <location>
        <begin position="15"/>
        <end position="165"/>
    </location>
</feature>
<sequence length="165" mass="18442">MAESDLDKKRREALQLLHPVCKSLMTDICKENIAKLISALGEVDVSVMQDIQQYILFPIQNGLHLKNLSESLLCSLCEVLVLILKKTEITVTGIFFDIFHPLMFNVTPIESHNKVSDLMEDTKAAVVQAVKCLLESCTEKVLSDFYIYDNLPAIGQVVAFLLSLA</sequence>
<reference evidence="2" key="1">
    <citation type="submission" date="2014-12" db="EMBL/GenBank/DDBJ databases">
        <title>Insight into the proteome of Arion vulgaris.</title>
        <authorList>
            <person name="Aradska J."/>
            <person name="Bulat T."/>
            <person name="Smidak R."/>
            <person name="Sarate P."/>
            <person name="Gangsoo J."/>
            <person name="Sialana F."/>
            <person name="Bilban M."/>
            <person name="Lubec G."/>
        </authorList>
    </citation>
    <scope>NUCLEOTIDE SEQUENCE</scope>
    <source>
        <tissue evidence="2">Skin</tissue>
    </source>
</reference>
<gene>
    <name evidence="2" type="primary">ORF1060</name>
</gene>
<dbReference type="PANTHER" id="PTHR18460">
    <property type="entry name" value="TEL2 INTERACTING PROTEIN 1 TTI1 FAMILY MEMBER"/>
    <property type="match status" value="1"/>
</dbReference>
<dbReference type="PANTHER" id="PTHR18460:SF3">
    <property type="entry name" value="TELO2-INTERACTING PROTEIN 1 HOMOLOG"/>
    <property type="match status" value="1"/>
</dbReference>
<feature type="non-terminal residue" evidence="2">
    <location>
        <position position="165"/>
    </location>
</feature>
<accession>A0A0B6XTG0</accession>
<dbReference type="InterPro" id="IPR057566">
    <property type="entry name" value="TPR_TTI1_N"/>
</dbReference>
<protein>
    <recommendedName>
        <fullName evidence="1">TTI1 N-terminal TPR domain-containing protein</fullName>
    </recommendedName>
</protein>
<dbReference type="EMBL" id="HACG01000437">
    <property type="protein sequence ID" value="CEK47302.1"/>
    <property type="molecule type" value="Transcribed_RNA"/>
</dbReference>